<evidence type="ECO:0000313" key="3">
    <source>
        <dbReference type="Proteomes" id="UP000799438"/>
    </source>
</evidence>
<dbReference type="GO" id="GO:0004523">
    <property type="term" value="F:RNA-DNA hybrid ribonuclease activity"/>
    <property type="evidence" value="ECO:0007669"/>
    <property type="project" value="InterPro"/>
</dbReference>
<dbReference type="SUPFAM" id="SSF53098">
    <property type="entry name" value="Ribonuclease H-like"/>
    <property type="match status" value="1"/>
</dbReference>
<evidence type="ECO:0000313" key="2">
    <source>
        <dbReference type="EMBL" id="KAF2140960.1"/>
    </source>
</evidence>
<dbReference type="AlphaFoldDB" id="A0A6A6BA60"/>
<dbReference type="Proteomes" id="UP000799438">
    <property type="component" value="Unassembled WGS sequence"/>
</dbReference>
<protein>
    <recommendedName>
        <fullName evidence="1">RNase H type-1 domain-containing protein</fullName>
    </recommendedName>
</protein>
<dbReference type="EMBL" id="ML995488">
    <property type="protein sequence ID" value="KAF2140960.1"/>
    <property type="molecule type" value="Genomic_DNA"/>
</dbReference>
<keyword evidence="3" id="KW-1185">Reference proteome</keyword>
<organism evidence="2 3">
    <name type="scientific">Aplosporella prunicola CBS 121167</name>
    <dbReference type="NCBI Taxonomy" id="1176127"/>
    <lineage>
        <taxon>Eukaryota</taxon>
        <taxon>Fungi</taxon>
        <taxon>Dikarya</taxon>
        <taxon>Ascomycota</taxon>
        <taxon>Pezizomycotina</taxon>
        <taxon>Dothideomycetes</taxon>
        <taxon>Dothideomycetes incertae sedis</taxon>
        <taxon>Botryosphaeriales</taxon>
        <taxon>Aplosporellaceae</taxon>
        <taxon>Aplosporella</taxon>
    </lineage>
</organism>
<dbReference type="OrthoDB" id="3797754at2759"/>
<dbReference type="GO" id="GO:0003676">
    <property type="term" value="F:nucleic acid binding"/>
    <property type="evidence" value="ECO:0007669"/>
    <property type="project" value="InterPro"/>
</dbReference>
<feature type="domain" description="RNase H type-1" evidence="1">
    <location>
        <begin position="77"/>
        <end position="249"/>
    </location>
</feature>
<dbReference type="Gene3D" id="3.30.420.10">
    <property type="entry name" value="Ribonuclease H-like superfamily/Ribonuclease H"/>
    <property type="match status" value="1"/>
</dbReference>
<dbReference type="PROSITE" id="PS50879">
    <property type="entry name" value="RNASE_H_1"/>
    <property type="match status" value="1"/>
</dbReference>
<gene>
    <name evidence="2" type="ORF">K452DRAFT_334475</name>
</gene>
<reference evidence="2" key="1">
    <citation type="journal article" date="2020" name="Stud. Mycol.">
        <title>101 Dothideomycetes genomes: a test case for predicting lifestyles and emergence of pathogens.</title>
        <authorList>
            <person name="Haridas S."/>
            <person name="Albert R."/>
            <person name="Binder M."/>
            <person name="Bloem J."/>
            <person name="Labutti K."/>
            <person name="Salamov A."/>
            <person name="Andreopoulos B."/>
            <person name="Baker S."/>
            <person name="Barry K."/>
            <person name="Bills G."/>
            <person name="Bluhm B."/>
            <person name="Cannon C."/>
            <person name="Castanera R."/>
            <person name="Culley D."/>
            <person name="Daum C."/>
            <person name="Ezra D."/>
            <person name="Gonzalez J."/>
            <person name="Henrissat B."/>
            <person name="Kuo A."/>
            <person name="Liang C."/>
            <person name="Lipzen A."/>
            <person name="Lutzoni F."/>
            <person name="Magnuson J."/>
            <person name="Mondo S."/>
            <person name="Nolan M."/>
            <person name="Ohm R."/>
            <person name="Pangilinan J."/>
            <person name="Park H.-J."/>
            <person name="Ramirez L."/>
            <person name="Alfaro M."/>
            <person name="Sun H."/>
            <person name="Tritt A."/>
            <person name="Yoshinaga Y."/>
            <person name="Zwiers L.-H."/>
            <person name="Turgeon B."/>
            <person name="Goodwin S."/>
            <person name="Spatafora J."/>
            <person name="Crous P."/>
            <person name="Grigoriev I."/>
        </authorList>
    </citation>
    <scope>NUCLEOTIDE SEQUENCE</scope>
    <source>
        <strain evidence="2">CBS 121167</strain>
    </source>
</reference>
<proteinExistence type="predicted"/>
<accession>A0A6A6BA60</accession>
<evidence type="ECO:0000259" key="1">
    <source>
        <dbReference type="PROSITE" id="PS50879"/>
    </source>
</evidence>
<dbReference type="InterPro" id="IPR002156">
    <property type="entry name" value="RNaseH_domain"/>
</dbReference>
<sequence length="367" mass="41181">MAAQGVNTHDSEQRFCGQLVWKSAAEALEFAGNIYNSPFPAGNLILWADGSHTEDENVTITAASGAVAYMPCWNMSTRKEDAFWTDAKGETDAKRAWWQEDAFMLSGDGCSLDAELSAIARALGIAVHEAGNRLARSRVLQQTYAEAGQTMPHEDPKVTRIIVFTDSAYGISYIRDQRAWSNLRNRASKRRASDAQALQARRELVRLIVERSHLLAALGVERLGLHWCPSHSGVLGNILADRAARDLTKHHFNLVKLQAARALTEAHHRPRPPPAGSTPLSLLPNIRPQLSYGVSHSEWMAIVVNALQIKNNGLRGLLRNKKRIRATERRRRRSILADEGLERRARQWKEFSTRRYARAKGIPRWTD</sequence>
<dbReference type="InterPro" id="IPR036397">
    <property type="entry name" value="RNaseH_sf"/>
</dbReference>
<dbReference type="RefSeq" id="XP_033396673.1">
    <property type="nucleotide sequence ID" value="XM_033545195.1"/>
</dbReference>
<dbReference type="GeneID" id="54302693"/>
<name>A0A6A6BA60_9PEZI</name>
<dbReference type="InterPro" id="IPR012337">
    <property type="entry name" value="RNaseH-like_sf"/>
</dbReference>